<sequence>MPLSYRLLLSRLLPVVALALPGCMPLVGNGDVVVDERALHGFDAVHNTTSLDVEIALADEDGVRIVCDSNLLDDIEAFVDVDVLWIDSQGLRSLRPEGDCRVEVAVKRLHSVENSGSGHVEVLGEVTELTKILLQGSGGLVVEELAAPTVDVLSSSSGNLRIGGSVSDVVLESTGSGEILARELIAETVVARSSGSAGIELTASELIDVRLTGSGVIHVWGEPADRDIDKTGSGQVVFH</sequence>
<accession>A0ABT5B8M1</accession>
<feature type="chain" id="PRO_5046743167" evidence="1">
    <location>
        <begin position="20"/>
        <end position="239"/>
    </location>
</feature>
<keyword evidence="4" id="KW-1185">Reference proteome</keyword>
<feature type="domain" description="Putative auto-transporter adhesin head GIN" evidence="2">
    <location>
        <begin position="42"/>
        <end position="223"/>
    </location>
</feature>
<name>A0ABT5B8M1_9BACT</name>
<evidence type="ECO:0000313" key="3">
    <source>
        <dbReference type="EMBL" id="MDC0670068.1"/>
    </source>
</evidence>
<proteinExistence type="predicted"/>
<evidence type="ECO:0000259" key="2">
    <source>
        <dbReference type="Pfam" id="PF10988"/>
    </source>
</evidence>
<reference evidence="3 4" key="1">
    <citation type="submission" date="2022-11" db="EMBL/GenBank/DDBJ databases">
        <title>Minimal conservation of predation-associated metabolite biosynthetic gene clusters underscores biosynthetic potential of Myxococcota including descriptions for ten novel species: Archangium lansinium sp. nov., Myxococcus landrumus sp. nov., Nannocystis bai.</title>
        <authorList>
            <person name="Ahearne A."/>
            <person name="Stevens C."/>
            <person name="Dowd S."/>
        </authorList>
    </citation>
    <scope>NUCLEOTIDE SEQUENCE [LARGE SCALE GENOMIC DNA]</scope>
    <source>
        <strain evidence="3 4">NCELM</strain>
    </source>
</reference>
<protein>
    <submittedName>
        <fullName evidence="3">DUF2807 domain-containing protein</fullName>
    </submittedName>
</protein>
<organism evidence="3 4">
    <name type="scientific">Nannocystis radixulma</name>
    <dbReference type="NCBI Taxonomy" id="2995305"/>
    <lineage>
        <taxon>Bacteria</taxon>
        <taxon>Pseudomonadati</taxon>
        <taxon>Myxococcota</taxon>
        <taxon>Polyangia</taxon>
        <taxon>Nannocystales</taxon>
        <taxon>Nannocystaceae</taxon>
        <taxon>Nannocystis</taxon>
    </lineage>
</organism>
<dbReference type="Gene3D" id="2.160.20.120">
    <property type="match status" value="1"/>
</dbReference>
<evidence type="ECO:0000256" key="1">
    <source>
        <dbReference type="SAM" id="SignalP"/>
    </source>
</evidence>
<dbReference type="RefSeq" id="WP_271999880.1">
    <property type="nucleotide sequence ID" value="NZ_JAQNDN010000010.1"/>
</dbReference>
<keyword evidence="1" id="KW-0732">Signal</keyword>
<gene>
    <name evidence="3" type="ORF">POL58_20110</name>
</gene>
<dbReference type="Pfam" id="PF10988">
    <property type="entry name" value="DUF2807"/>
    <property type="match status" value="1"/>
</dbReference>
<dbReference type="EMBL" id="JAQNDN010000010">
    <property type="protein sequence ID" value="MDC0670068.1"/>
    <property type="molecule type" value="Genomic_DNA"/>
</dbReference>
<evidence type="ECO:0000313" key="4">
    <source>
        <dbReference type="Proteomes" id="UP001217838"/>
    </source>
</evidence>
<comment type="caution">
    <text evidence="3">The sequence shown here is derived from an EMBL/GenBank/DDBJ whole genome shotgun (WGS) entry which is preliminary data.</text>
</comment>
<dbReference type="InterPro" id="IPR021255">
    <property type="entry name" value="DUF2807"/>
</dbReference>
<feature type="signal peptide" evidence="1">
    <location>
        <begin position="1"/>
        <end position="19"/>
    </location>
</feature>
<dbReference type="Proteomes" id="UP001217838">
    <property type="component" value="Unassembled WGS sequence"/>
</dbReference>